<accession>E9EEU3</accession>
<dbReference type="InParanoid" id="E9EEU3"/>
<gene>
    <name evidence="1" type="ORF">MAC_08391</name>
</gene>
<sequence length="104" mass="10745">MSSADPGSSVDKASVRGALLPLIPLIPPKQYPPSPSVTSKISPFLALTNLDQSPDNSNADVSAAVEELLNTLSNKFASVSSEIFAKKAALLETKANESSGSTKS</sequence>
<dbReference type="OrthoDB" id="4159489at2759"/>
<name>E9EEU3_METAQ</name>
<dbReference type="EMBL" id="GL698573">
    <property type="protein sequence ID" value="EFY85554.1"/>
    <property type="molecule type" value="Genomic_DNA"/>
</dbReference>
<dbReference type="HOGENOM" id="CLU_2250720_0_0_1"/>
<protein>
    <submittedName>
        <fullName evidence="1">Uncharacterized protein</fullName>
    </submittedName>
</protein>
<keyword evidence="2" id="KW-1185">Reference proteome</keyword>
<evidence type="ECO:0000313" key="2">
    <source>
        <dbReference type="Proteomes" id="UP000002499"/>
    </source>
</evidence>
<dbReference type="AlphaFoldDB" id="E9EEU3"/>
<evidence type="ECO:0000313" key="1">
    <source>
        <dbReference type="EMBL" id="EFY85554.1"/>
    </source>
</evidence>
<dbReference type="STRING" id="655827.E9EEU3"/>
<reference evidence="1 2" key="1">
    <citation type="journal article" date="2011" name="PLoS Genet.">
        <title>Genome sequencing and comparative transcriptomics of the model entomopathogenic fungi Metarhizium anisopliae and M. acridum.</title>
        <authorList>
            <person name="Gao Q."/>
            <person name="Jin K."/>
            <person name="Ying S.H."/>
            <person name="Zhang Y."/>
            <person name="Xiao G."/>
            <person name="Shang Y."/>
            <person name="Duan Z."/>
            <person name="Hu X."/>
            <person name="Xie X.Q."/>
            <person name="Zhou G."/>
            <person name="Peng G."/>
            <person name="Luo Z."/>
            <person name="Huang W."/>
            <person name="Wang B."/>
            <person name="Fang W."/>
            <person name="Wang S."/>
            <person name="Zhong Y."/>
            <person name="Ma L.J."/>
            <person name="St Leger R.J."/>
            <person name="Zhao G.P."/>
            <person name="Pei Y."/>
            <person name="Feng M.G."/>
            <person name="Xia Y."/>
            <person name="Wang C."/>
        </authorList>
    </citation>
    <scope>NUCLEOTIDE SEQUENCE [LARGE SCALE GENOMIC DNA]</scope>
    <source>
        <strain evidence="1 2">CQMa 102</strain>
    </source>
</reference>
<dbReference type="Proteomes" id="UP000002499">
    <property type="component" value="Unassembled WGS sequence"/>
</dbReference>
<organism evidence="2">
    <name type="scientific">Metarhizium acridum (strain CQMa 102)</name>
    <dbReference type="NCBI Taxonomy" id="655827"/>
    <lineage>
        <taxon>Eukaryota</taxon>
        <taxon>Fungi</taxon>
        <taxon>Dikarya</taxon>
        <taxon>Ascomycota</taxon>
        <taxon>Pezizomycotina</taxon>
        <taxon>Sordariomycetes</taxon>
        <taxon>Hypocreomycetidae</taxon>
        <taxon>Hypocreales</taxon>
        <taxon>Clavicipitaceae</taxon>
        <taxon>Metarhizium</taxon>
    </lineage>
</organism>
<proteinExistence type="predicted"/>